<dbReference type="Proteomes" id="UP000433577">
    <property type="component" value="Chromosome 3"/>
</dbReference>
<dbReference type="KEGG" id="pacs:FAZ98_24130"/>
<dbReference type="AlphaFoldDB" id="A0A7Z2JI72"/>
<dbReference type="RefSeq" id="WP_158954782.1">
    <property type="nucleotide sequence ID" value="NZ_CP046915.1"/>
</dbReference>
<evidence type="ECO:0000313" key="1">
    <source>
        <dbReference type="EMBL" id="QGZ64898.1"/>
    </source>
</evidence>
<reference evidence="1 2" key="1">
    <citation type="submission" date="2019-12" db="EMBL/GenBank/DDBJ databases">
        <title>Paraburkholderia acidiphila 7Q-K02 sp. nov and Paraburkholderia acidisoli DHF22 sp. nov., two strains isolated from forest soil.</title>
        <authorList>
            <person name="Gao Z."/>
            <person name="Qiu L."/>
        </authorList>
    </citation>
    <scope>NUCLEOTIDE SEQUENCE [LARGE SCALE GENOMIC DNA]</scope>
    <source>
        <strain evidence="1 2">DHF22</strain>
    </source>
</reference>
<name>A0A7Z2JI72_9BURK</name>
<dbReference type="OrthoDB" id="9008242at2"/>
<sequence>MYTTRPCTTTCVIDGAPVTFTYYPDTCVLRVSDAAGRCLREDRWEASWAQLLTTLREIAMESAAAAKPAPRGADLAGGFPVGGAQFAAA</sequence>
<dbReference type="EMBL" id="CP046915">
    <property type="protein sequence ID" value="QGZ64898.1"/>
    <property type="molecule type" value="Genomic_DNA"/>
</dbReference>
<proteinExistence type="predicted"/>
<organism evidence="1 2">
    <name type="scientific">Paraburkholderia acidisoli</name>
    <dbReference type="NCBI Taxonomy" id="2571748"/>
    <lineage>
        <taxon>Bacteria</taxon>
        <taxon>Pseudomonadati</taxon>
        <taxon>Pseudomonadota</taxon>
        <taxon>Betaproteobacteria</taxon>
        <taxon>Burkholderiales</taxon>
        <taxon>Burkholderiaceae</taxon>
        <taxon>Paraburkholderia</taxon>
    </lineage>
</organism>
<protein>
    <submittedName>
        <fullName evidence="1">Uncharacterized protein</fullName>
    </submittedName>
</protein>
<accession>A0A7Z2JI72</accession>
<evidence type="ECO:0000313" key="2">
    <source>
        <dbReference type="Proteomes" id="UP000433577"/>
    </source>
</evidence>
<gene>
    <name evidence="1" type="ORF">FAZ98_24130</name>
</gene>
<keyword evidence="2" id="KW-1185">Reference proteome</keyword>